<dbReference type="SUPFAM" id="SSF52540">
    <property type="entry name" value="P-loop containing nucleoside triphosphate hydrolases"/>
    <property type="match status" value="1"/>
</dbReference>
<evidence type="ECO:0000256" key="5">
    <source>
        <dbReference type="SAM" id="MobiDB-lite"/>
    </source>
</evidence>
<keyword evidence="2" id="KW-0479">Metal-binding</keyword>
<evidence type="ECO:0000256" key="4">
    <source>
        <dbReference type="ARBA" id="ARBA00023014"/>
    </source>
</evidence>
<dbReference type="InterPro" id="IPR003959">
    <property type="entry name" value="ATPase_AAA_core"/>
</dbReference>
<dbReference type="SUPFAM" id="SSF54292">
    <property type="entry name" value="2Fe-2S ferredoxin-like"/>
    <property type="match status" value="1"/>
</dbReference>
<accession>A0A7S1FCK3</accession>
<dbReference type="PANTHER" id="PTHR23074:SF83">
    <property type="entry name" value="VACUOLAR PROTEIN SORTING-ASSOCIATED PROTEIN 4A"/>
    <property type="match status" value="1"/>
</dbReference>
<dbReference type="InterPro" id="IPR050304">
    <property type="entry name" value="MT-severing_AAA_ATPase"/>
</dbReference>
<evidence type="ECO:0000313" key="7">
    <source>
        <dbReference type="EMBL" id="CAD8857101.1"/>
    </source>
</evidence>
<dbReference type="GO" id="GO:0140647">
    <property type="term" value="P:P450-containing electron transport chain"/>
    <property type="evidence" value="ECO:0007669"/>
    <property type="project" value="InterPro"/>
</dbReference>
<sequence length="530" mass="57592">MQFSRLCGSAHSRHLPRFARWGGTHVNGASEAVPLITVHFVDPNGYKPQRTSVQAPVGSSIVDVAKAHGIDIHAACGQKLSCATCHVILKQHHYDELHPPGPRESDMLDSLFTLEDTSRLGCQVRLTPALDGIECTLPDKRDRGSVRMRPEHERPARVERLWSPVPAVVSRAGRAAPRHPQLEAELLPQLEAERNLSARLEAELRQLRSRNTTGEAKATAGKEGDDDSLDKLKAELQRTKVDINALGRKACFEDVIGLEKAKRALHEAVIWPLLADPALFAGVRGGVRGLLLYGPPGCGKTMLARAAAAELGEHASFFHVRPGDVMSKFYGDSQRRVQALEALVKEASPAVVFLDEVDSLLGSRDGSGVAEHHRATTNALLEWMDGFNTGLERVFFLGATNRGESIDEAALRRFGEAAEVELPSLEARLSLITHLVISAAGDGHRSELQKCDLHIIAERTEGFSLADVDGLVQQAFLAVLRELPGGVKPGMRPADVPPVKFAHFDGALQDTSGTSALKQMLKARAEKRSL</sequence>
<organism evidence="7">
    <name type="scientific">Noctiluca scintillans</name>
    <name type="common">Sea sparkle</name>
    <name type="synonym">Red tide dinoflagellate</name>
    <dbReference type="NCBI Taxonomy" id="2966"/>
    <lineage>
        <taxon>Eukaryota</taxon>
        <taxon>Sar</taxon>
        <taxon>Alveolata</taxon>
        <taxon>Dinophyceae</taxon>
        <taxon>Noctilucales</taxon>
        <taxon>Noctilucaceae</taxon>
        <taxon>Noctiluca</taxon>
    </lineage>
</organism>
<evidence type="ECO:0000259" key="6">
    <source>
        <dbReference type="PROSITE" id="PS51085"/>
    </source>
</evidence>
<dbReference type="InterPro" id="IPR012675">
    <property type="entry name" value="Beta-grasp_dom_sf"/>
</dbReference>
<dbReference type="GO" id="GO:0051537">
    <property type="term" value="F:2 iron, 2 sulfur cluster binding"/>
    <property type="evidence" value="ECO:0007669"/>
    <property type="project" value="UniProtKB-KW"/>
</dbReference>
<dbReference type="InterPro" id="IPR036010">
    <property type="entry name" value="2Fe-2S_ferredoxin-like_sf"/>
</dbReference>
<dbReference type="Gene3D" id="1.10.8.60">
    <property type="match status" value="1"/>
</dbReference>
<keyword evidence="1" id="KW-0001">2Fe-2S</keyword>
<feature type="region of interest" description="Disordered" evidence="5">
    <location>
        <begin position="205"/>
        <end position="227"/>
    </location>
</feature>
<keyword evidence="3" id="KW-0408">Iron</keyword>
<dbReference type="PROSITE" id="PS51085">
    <property type="entry name" value="2FE2S_FER_2"/>
    <property type="match status" value="1"/>
</dbReference>
<reference evidence="7" key="1">
    <citation type="submission" date="2021-01" db="EMBL/GenBank/DDBJ databases">
        <authorList>
            <person name="Corre E."/>
            <person name="Pelletier E."/>
            <person name="Niang G."/>
            <person name="Scheremetjew M."/>
            <person name="Finn R."/>
            <person name="Kale V."/>
            <person name="Holt S."/>
            <person name="Cochrane G."/>
            <person name="Meng A."/>
            <person name="Brown T."/>
            <person name="Cohen L."/>
        </authorList>
    </citation>
    <scope>NUCLEOTIDE SEQUENCE</scope>
</reference>
<feature type="domain" description="2Fe-2S ferredoxin-type" evidence="6">
    <location>
        <begin position="36"/>
        <end position="141"/>
    </location>
</feature>
<protein>
    <recommendedName>
        <fullName evidence="6">2Fe-2S ferredoxin-type domain-containing protein</fullName>
    </recommendedName>
</protein>
<dbReference type="InterPro" id="IPR001055">
    <property type="entry name" value="Adrenodoxin-like"/>
</dbReference>
<dbReference type="Gene3D" id="3.10.20.30">
    <property type="match status" value="1"/>
</dbReference>
<dbReference type="EMBL" id="HBFQ01044371">
    <property type="protein sequence ID" value="CAD8857101.1"/>
    <property type="molecule type" value="Transcribed_RNA"/>
</dbReference>
<dbReference type="CDD" id="cd00207">
    <property type="entry name" value="fer2"/>
    <property type="match status" value="1"/>
</dbReference>
<dbReference type="Gene3D" id="3.40.50.300">
    <property type="entry name" value="P-loop containing nucleotide triphosphate hydrolases"/>
    <property type="match status" value="1"/>
</dbReference>
<evidence type="ECO:0000256" key="3">
    <source>
        <dbReference type="ARBA" id="ARBA00023004"/>
    </source>
</evidence>
<dbReference type="InterPro" id="IPR003593">
    <property type="entry name" value="AAA+_ATPase"/>
</dbReference>
<gene>
    <name evidence="7" type="ORF">NSCI0253_LOCUS31453</name>
</gene>
<evidence type="ECO:0000256" key="1">
    <source>
        <dbReference type="ARBA" id="ARBA00022714"/>
    </source>
</evidence>
<dbReference type="GO" id="GO:0046872">
    <property type="term" value="F:metal ion binding"/>
    <property type="evidence" value="ECO:0007669"/>
    <property type="project" value="UniProtKB-KW"/>
</dbReference>
<proteinExistence type="predicted"/>
<evidence type="ECO:0000256" key="2">
    <source>
        <dbReference type="ARBA" id="ARBA00022723"/>
    </source>
</evidence>
<dbReference type="SMART" id="SM00382">
    <property type="entry name" value="AAA"/>
    <property type="match status" value="1"/>
</dbReference>
<dbReference type="Pfam" id="PF00004">
    <property type="entry name" value="AAA"/>
    <property type="match status" value="1"/>
</dbReference>
<dbReference type="PRINTS" id="PR00355">
    <property type="entry name" value="ADRENODOXIN"/>
</dbReference>
<dbReference type="InterPro" id="IPR027417">
    <property type="entry name" value="P-loop_NTPase"/>
</dbReference>
<dbReference type="GO" id="GO:0016887">
    <property type="term" value="F:ATP hydrolysis activity"/>
    <property type="evidence" value="ECO:0007669"/>
    <property type="project" value="InterPro"/>
</dbReference>
<keyword evidence="4" id="KW-0411">Iron-sulfur</keyword>
<name>A0A7S1FCK3_NOCSC</name>
<dbReference type="GO" id="GO:0005524">
    <property type="term" value="F:ATP binding"/>
    <property type="evidence" value="ECO:0007669"/>
    <property type="project" value="InterPro"/>
</dbReference>
<dbReference type="AlphaFoldDB" id="A0A7S1FCK3"/>
<dbReference type="PANTHER" id="PTHR23074">
    <property type="entry name" value="AAA DOMAIN-CONTAINING"/>
    <property type="match status" value="1"/>
</dbReference>
<dbReference type="Pfam" id="PF00111">
    <property type="entry name" value="Fer2"/>
    <property type="match status" value="1"/>
</dbReference>
<dbReference type="InterPro" id="IPR001041">
    <property type="entry name" value="2Fe-2S_ferredoxin-type"/>
</dbReference>